<dbReference type="InterPro" id="IPR042201">
    <property type="entry name" value="FH2_Formin_sf"/>
</dbReference>
<accession>T1EJ38</accession>
<proteinExistence type="predicted"/>
<dbReference type="PROSITE" id="PS51444">
    <property type="entry name" value="FH2"/>
    <property type="match status" value="1"/>
</dbReference>
<dbReference type="InterPro" id="IPR015425">
    <property type="entry name" value="FH2_Formin"/>
</dbReference>
<reference evidence="2 4" key="2">
    <citation type="journal article" date="2013" name="Nature">
        <title>Insights into bilaterian evolution from three spiralian genomes.</title>
        <authorList>
            <person name="Simakov O."/>
            <person name="Marletaz F."/>
            <person name="Cho S.J."/>
            <person name="Edsinger-Gonzales E."/>
            <person name="Havlak P."/>
            <person name="Hellsten U."/>
            <person name="Kuo D.H."/>
            <person name="Larsson T."/>
            <person name="Lv J."/>
            <person name="Arendt D."/>
            <person name="Savage R."/>
            <person name="Osoegawa K."/>
            <person name="de Jong P."/>
            <person name="Grimwood J."/>
            <person name="Chapman J.A."/>
            <person name="Shapiro H."/>
            <person name="Aerts A."/>
            <person name="Otillar R.P."/>
            <person name="Terry A.Y."/>
            <person name="Boore J.L."/>
            <person name="Grigoriev I.V."/>
            <person name="Lindberg D.R."/>
            <person name="Seaver E.C."/>
            <person name="Weisblat D.A."/>
            <person name="Putnam N.H."/>
            <person name="Rokhsar D.S."/>
        </authorList>
    </citation>
    <scope>NUCLEOTIDE SEQUENCE</scope>
</reference>
<dbReference type="STRING" id="6412.T1EJ38"/>
<dbReference type="CTD" id="20196588"/>
<dbReference type="eggNOG" id="KOG1925">
    <property type="taxonomic scope" value="Eukaryota"/>
</dbReference>
<dbReference type="OrthoDB" id="9806920at2759"/>
<dbReference type="GeneID" id="20196588"/>
<evidence type="ECO:0000313" key="3">
    <source>
        <dbReference type="EnsemblMetazoa" id="HelroP141663"/>
    </source>
</evidence>
<dbReference type="EMBL" id="KB097182">
    <property type="protein sequence ID" value="ESN98261.1"/>
    <property type="molecule type" value="Genomic_DNA"/>
</dbReference>
<name>T1EJ38_HELRO</name>
<dbReference type="EMBL" id="AMQM01005948">
    <property type="status" value="NOT_ANNOTATED_CDS"/>
    <property type="molecule type" value="Genomic_DNA"/>
</dbReference>
<protein>
    <recommendedName>
        <fullName evidence="1">FH2 domain-containing protein</fullName>
    </recommendedName>
</protein>
<dbReference type="SMART" id="SM00498">
    <property type="entry name" value="FH2"/>
    <property type="match status" value="1"/>
</dbReference>
<dbReference type="EnsemblMetazoa" id="HelroT141663">
    <property type="protein sequence ID" value="HelroP141663"/>
    <property type="gene ID" value="HelroG141663"/>
</dbReference>
<dbReference type="HOGENOM" id="CLU_063245_0_0_1"/>
<dbReference type="Proteomes" id="UP000015101">
    <property type="component" value="Unassembled WGS sequence"/>
</dbReference>
<dbReference type="SUPFAM" id="SSF101447">
    <property type="entry name" value="Formin homology 2 domain (FH2 domain)"/>
    <property type="match status" value="1"/>
</dbReference>
<reference evidence="3" key="3">
    <citation type="submission" date="2015-06" db="UniProtKB">
        <authorList>
            <consortium name="EnsemblMetazoa"/>
        </authorList>
    </citation>
    <scope>IDENTIFICATION</scope>
</reference>
<dbReference type="PANTHER" id="PTHR45920:SF4">
    <property type="entry name" value="FORMIN HOMOLOGY 2 DOMAIN CONTAINING, ISOFORM I"/>
    <property type="match status" value="1"/>
</dbReference>
<dbReference type="PANTHER" id="PTHR45920">
    <property type="entry name" value="FORMIN HOMOLOGY 2 DOMAIN CONTAINING, ISOFORM I"/>
    <property type="match status" value="1"/>
</dbReference>
<evidence type="ECO:0000313" key="4">
    <source>
        <dbReference type="Proteomes" id="UP000015101"/>
    </source>
</evidence>
<evidence type="ECO:0000313" key="2">
    <source>
        <dbReference type="EMBL" id="ESN98261.1"/>
    </source>
</evidence>
<sequence>LLDSKRSNAINISLTTLPHISLIKTAVMNMDQSIMNKEAVEKILNHLLPTEEERTKLIEAQLNNPDVPLGTAEQFLITISNISEVRCRLQLWLFLLEFESIENVGCKCFKFLLHPANNLDGLSDLKESMKQVRTCKTLKYALTVLLAVGNCLNNNQTKGFTLDFLSKVNEIKDSIRRRSLLQHLVSFVVGMFPEGTDVYSEVPAVTRCSRIDWDELDEKLKRLEVGCKSSWDHVRTIVKHDNNLNLKKKLSNVLCDYAERTILMKIIHKRVMNRFREFVLYMGYAAKEAREIKINEFYKLFSEFSLEWRTTRLKVLHNRKKKEAEKAR</sequence>
<reference evidence="4" key="1">
    <citation type="submission" date="2012-12" db="EMBL/GenBank/DDBJ databases">
        <authorList>
            <person name="Hellsten U."/>
            <person name="Grimwood J."/>
            <person name="Chapman J.A."/>
            <person name="Shapiro H."/>
            <person name="Aerts A."/>
            <person name="Otillar R.P."/>
            <person name="Terry A.Y."/>
            <person name="Boore J.L."/>
            <person name="Simakov O."/>
            <person name="Marletaz F."/>
            <person name="Cho S.-J."/>
            <person name="Edsinger-Gonzales E."/>
            <person name="Havlak P."/>
            <person name="Kuo D.-H."/>
            <person name="Larsson T."/>
            <person name="Lv J."/>
            <person name="Arendt D."/>
            <person name="Savage R."/>
            <person name="Osoegawa K."/>
            <person name="de Jong P."/>
            <person name="Lindberg D.R."/>
            <person name="Seaver E.C."/>
            <person name="Weisblat D.A."/>
            <person name="Putnam N.H."/>
            <person name="Grigoriev I.V."/>
            <person name="Rokhsar D.S."/>
        </authorList>
    </citation>
    <scope>NUCLEOTIDE SEQUENCE</scope>
</reference>
<dbReference type="RefSeq" id="XP_009023600.1">
    <property type="nucleotide sequence ID" value="XM_009025352.1"/>
</dbReference>
<dbReference type="AlphaFoldDB" id="T1EJ38"/>
<dbReference type="Gene3D" id="1.20.58.2220">
    <property type="entry name" value="Formin, FH2 domain"/>
    <property type="match status" value="1"/>
</dbReference>
<evidence type="ECO:0000259" key="1">
    <source>
        <dbReference type="PROSITE" id="PS51444"/>
    </source>
</evidence>
<keyword evidence="4" id="KW-1185">Reference proteome</keyword>
<organism evidence="3 4">
    <name type="scientific">Helobdella robusta</name>
    <name type="common">Californian leech</name>
    <dbReference type="NCBI Taxonomy" id="6412"/>
    <lineage>
        <taxon>Eukaryota</taxon>
        <taxon>Metazoa</taxon>
        <taxon>Spiralia</taxon>
        <taxon>Lophotrochozoa</taxon>
        <taxon>Annelida</taxon>
        <taxon>Clitellata</taxon>
        <taxon>Hirudinea</taxon>
        <taxon>Rhynchobdellida</taxon>
        <taxon>Glossiphoniidae</taxon>
        <taxon>Helobdella</taxon>
    </lineage>
</organism>
<dbReference type="InParanoid" id="T1EJ38"/>
<dbReference type="OMA" id="IMNKEAV"/>
<dbReference type="KEGG" id="hro:HELRODRAFT_141663"/>
<dbReference type="Pfam" id="PF02181">
    <property type="entry name" value="FH2"/>
    <property type="match status" value="1"/>
</dbReference>
<feature type="domain" description="FH2" evidence="1">
    <location>
        <begin position="1"/>
        <end position="328"/>
    </location>
</feature>
<gene>
    <name evidence="3" type="primary">20196588</name>
    <name evidence="2" type="ORF">HELRODRAFT_141663</name>
</gene>